<dbReference type="SMART" id="SM00692">
    <property type="entry name" value="DM3"/>
    <property type="match status" value="1"/>
</dbReference>
<dbReference type="SMART" id="SM00980">
    <property type="entry name" value="THAP"/>
    <property type="match status" value="1"/>
</dbReference>
<keyword evidence="2 5" id="KW-0863">Zinc-finger</keyword>
<gene>
    <name evidence="8" type="ORF">ANN_13032</name>
</gene>
<feature type="compositionally biased region" description="Low complexity" evidence="6">
    <location>
        <begin position="184"/>
        <end position="194"/>
    </location>
</feature>
<dbReference type="PANTHER" id="PTHR46927">
    <property type="entry name" value="AGAP005574-PA"/>
    <property type="match status" value="1"/>
</dbReference>
<keyword evidence="3" id="KW-0862">Zinc</keyword>
<feature type="region of interest" description="Disordered" evidence="6">
    <location>
        <begin position="1"/>
        <end position="28"/>
    </location>
</feature>
<keyword evidence="4 5" id="KW-0238">DNA-binding</keyword>
<evidence type="ECO:0000259" key="7">
    <source>
        <dbReference type="PROSITE" id="PS50950"/>
    </source>
</evidence>
<evidence type="ECO:0000256" key="5">
    <source>
        <dbReference type="PROSITE-ProRule" id="PRU00309"/>
    </source>
</evidence>
<proteinExistence type="predicted"/>
<name>A0ABQ8TIQ6_PERAM</name>
<evidence type="ECO:0000256" key="2">
    <source>
        <dbReference type="ARBA" id="ARBA00022771"/>
    </source>
</evidence>
<evidence type="ECO:0000313" key="9">
    <source>
        <dbReference type="Proteomes" id="UP001148838"/>
    </source>
</evidence>
<feature type="compositionally biased region" description="Basic residues" evidence="6">
    <location>
        <begin position="19"/>
        <end position="28"/>
    </location>
</feature>
<accession>A0ABQ8TIQ6</accession>
<feature type="region of interest" description="Disordered" evidence="6">
    <location>
        <begin position="164"/>
        <end position="212"/>
    </location>
</feature>
<keyword evidence="1" id="KW-0479">Metal-binding</keyword>
<feature type="compositionally biased region" description="Polar residues" evidence="6">
    <location>
        <begin position="168"/>
        <end position="177"/>
    </location>
</feature>
<organism evidence="8 9">
    <name type="scientific">Periplaneta americana</name>
    <name type="common">American cockroach</name>
    <name type="synonym">Blatta americana</name>
    <dbReference type="NCBI Taxonomy" id="6978"/>
    <lineage>
        <taxon>Eukaryota</taxon>
        <taxon>Metazoa</taxon>
        <taxon>Ecdysozoa</taxon>
        <taxon>Arthropoda</taxon>
        <taxon>Hexapoda</taxon>
        <taxon>Insecta</taxon>
        <taxon>Pterygota</taxon>
        <taxon>Neoptera</taxon>
        <taxon>Polyneoptera</taxon>
        <taxon>Dictyoptera</taxon>
        <taxon>Blattodea</taxon>
        <taxon>Blattoidea</taxon>
        <taxon>Blattidae</taxon>
        <taxon>Blattinae</taxon>
        <taxon>Periplaneta</taxon>
    </lineage>
</organism>
<dbReference type="EMBL" id="JAJSOF020000009">
    <property type="protein sequence ID" value="KAJ4446337.1"/>
    <property type="molecule type" value="Genomic_DNA"/>
</dbReference>
<dbReference type="PROSITE" id="PS50950">
    <property type="entry name" value="ZF_THAP"/>
    <property type="match status" value="1"/>
</dbReference>
<dbReference type="SUPFAM" id="SSF57716">
    <property type="entry name" value="Glucocorticoid receptor-like (DNA-binding domain)"/>
    <property type="match status" value="1"/>
</dbReference>
<evidence type="ECO:0000256" key="3">
    <source>
        <dbReference type="ARBA" id="ARBA00022833"/>
    </source>
</evidence>
<keyword evidence="9" id="KW-1185">Reference proteome</keyword>
<dbReference type="PANTHER" id="PTHR46927:SF3">
    <property type="entry name" value="THAP-TYPE DOMAIN-CONTAINING PROTEIN"/>
    <property type="match status" value="1"/>
</dbReference>
<reference evidence="8 9" key="1">
    <citation type="journal article" date="2022" name="Allergy">
        <title>Genome assembly and annotation of Periplaneta americana reveal a comprehensive cockroach allergen profile.</title>
        <authorList>
            <person name="Wang L."/>
            <person name="Xiong Q."/>
            <person name="Saelim N."/>
            <person name="Wang L."/>
            <person name="Nong W."/>
            <person name="Wan A.T."/>
            <person name="Shi M."/>
            <person name="Liu X."/>
            <person name="Cao Q."/>
            <person name="Hui J.H.L."/>
            <person name="Sookrung N."/>
            <person name="Leung T.F."/>
            <person name="Tungtrongchitr A."/>
            <person name="Tsui S.K.W."/>
        </authorList>
    </citation>
    <scope>NUCLEOTIDE SEQUENCE [LARGE SCALE GENOMIC DNA]</scope>
    <source>
        <strain evidence="8">PWHHKU_190912</strain>
    </source>
</reference>
<dbReference type="Pfam" id="PF05485">
    <property type="entry name" value="THAP"/>
    <property type="match status" value="1"/>
</dbReference>
<dbReference type="InterPro" id="IPR052224">
    <property type="entry name" value="THAP_domain_protein"/>
</dbReference>
<sequence length="246" mass="28825">MKQDRWAYATTSWDPRMGSRSKGRPRHRWSQELKVVRKSNKLDENCKRQINCPKTGLNLISNTNKASLMRQQGQEIMVFPFSRPHILHQWVAAVKREKWTPTKNSFLCSEHFTKESYEAQLSSGRWYLKEDAVPELFIYPERLHKVIKRRKPLIRNTSVVPEKKLRTTQDSVGLHSNSNHENDASSSDTLTLSSVRPPTTAPESPKKQVLKRKVKTLQQKLRRKNVRITTMKELLKELKRELVMLN</sequence>
<evidence type="ECO:0000256" key="1">
    <source>
        <dbReference type="ARBA" id="ARBA00022723"/>
    </source>
</evidence>
<evidence type="ECO:0000256" key="4">
    <source>
        <dbReference type="ARBA" id="ARBA00023125"/>
    </source>
</evidence>
<dbReference type="Proteomes" id="UP001148838">
    <property type="component" value="Unassembled WGS sequence"/>
</dbReference>
<feature type="domain" description="THAP-type" evidence="7">
    <location>
        <begin position="42"/>
        <end position="137"/>
    </location>
</feature>
<protein>
    <recommendedName>
        <fullName evidence="7">THAP-type domain-containing protein</fullName>
    </recommendedName>
</protein>
<comment type="caution">
    <text evidence="8">The sequence shown here is derived from an EMBL/GenBank/DDBJ whole genome shotgun (WGS) entry which is preliminary data.</text>
</comment>
<evidence type="ECO:0000313" key="8">
    <source>
        <dbReference type="EMBL" id="KAJ4446337.1"/>
    </source>
</evidence>
<evidence type="ECO:0000256" key="6">
    <source>
        <dbReference type="SAM" id="MobiDB-lite"/>
    </source>
</evidence>
<dbReference type="InterPro" id="IPR006612">
    <property type="entry name" value="THAP_Znf"/>
</dbReference>